<evidence type="ECO:0000313" key="3">
    <source>
        <dbReference type="Proteomes" id="UP000499080"/>
    </source>
</evidence>
<accession>A0A4Y2L0B3</accession>
<name>A0A4Y2L0B3_ARAVE</name>
<feature type="chain" id="PRO_5021376028" evidence="1">
    <location>
        <begin position="26"/>
        <end position="275"/>
    </location>
</feature>
<proteinExistence type="predicted"/>
<keyword evidence="3" id="KW-1185">Reference proteome</keyword>
<comment type="caution">
    <text evidence="2">The sequence shown here is derived from an EMBL/GenBank/DDBJ whole genome shotgun (WGS) entry which is preliminary data.</text>
</comment>
<evidence type="ECO:0000256" key="1">
    <source>
        <dbReference type="SAM" id="SignalP"/>
    </source>
</evidence>
<dbReference type="EMBL" id="BGPR01005193">
    <property type="protein sequence ID" value="GBN07819.1"/>
    <property type="molecule type" value="Genomic_DNA"/>
</dbReference>
<evidence type="ECO:0000313" key="2">
    <source>
        <dbReference type="EMBL" id="GBN07819.1"/>
    </source>
</evidence>
<dbReference type="Proteomes" id="UP000499080">
    <property type="component" value="Unassembled WGS sequence"/>
</dbReference>
<feature type="signal peptide" evidence="1">
    <location>
        <begin position="1"/>
        <end position="25"/>
    </location>
</feature>
<reference evidence="2 3" key="1">
    <citation type="journal article" date="2019" name="Sci. Rep.">
        <title>Orb-weaving spider Araneus ventricosus genome elucidates the spidroin gene catalogue.</title>
        <authorList>
            <person name="Kono N."/>
            <person name="Nakamura H."/>
            <person name="Ohtoshi R."/>
            <person name="Moran D.A.P."/>
            <person name="Shinohara A."/>
            <person name="Yoshida Y."/>
            <person name="Fujiwara M."/>
            <person name="Mori M."/>
            <person name="Tomita M."/>
            <person name="Arakawa K."/>
        </authorList>
    </citation>
    <scope>NUCLEOTIDE SEQUENCE [LARGE SCALE GENOMIC DNA]</scope>
</reference>
<protein>
    <submittedName>
        <fullName evidence="2">Uncharacterized protein</fullName>
    </submittedName>
</protein>
<sequence>MTTPHFNLNSVINILSHWFPLLASSCQPSSPTPADSRSSPEFPDLRASSTPPIYYTIGYHQIHHDPYKKIAPPILHSLETRHLTSWRGCPKFPNITTKKNRQTYAQKVKNIPKSDASIPPRNIISNNEPPKQDMNELLLAPTEDLAASLDLILRIIALLKNLCAFCSKVLSTGGTWPPGPRRTPHPIVSLSSLILHSQPRHQRIQKRFSSCPTHVSHSTQDYHTEESRGCAAQIAPTTSSCLVLSKSESVGVWSAVQAGEIIDIGRYRNSVIDND</sequence>
<gene>
    <name evidence="2" type="ORF">AVEN_4621_1</name>
</gene>
<dbReference type="AlphaFoldDB" id="A0A4Y2L0B3"/>
<keyword evidence="1" id="KW-0732">Signal</keyword>
<organism evidence="2 3">
    <name type="scientific">Araneus ventricosus</name>
    <name type="common">Orbweaver spider</name>
    <name type="synonym">Epeira ventricosa</name>
    <dbReference type="NCBI Taxonomy" id="182803"/>
    <lineage>
        <taxon>Eukaryota</taxon>
        <taxon>Metazoa</taxon>
        <taxon>Ecdysozoa</taxon>
        <taxon>Arthropoda</taxon>
        <taxon>Chelicerata</taxon>
        <taxon>Arachnida</taxon>
        <taxon>Araneae</taxon>
        <taxon>Araneomorphae</taxon>
        <taxon>Entelegynae</taxon>
        <taxon>Araneoidea</taxon>
        <taxon>Araneidae</taxon>
        <taxon>Araneus</taxon>
    </lineage>
</organism>